<evidence type="ECO:0000313" key="3">
    <source>
        <dbReference type="Proteomes" id="UP000271087"/>
    </source>
</evidence>
<dbReference type="Proteomes" id="UP000271087">
    <property type="component" value="Unassembled WGS sequence"/>
</dbReference>
<evidence type="ECO:0000313" key="2">
    <source>
        <dbReference type="EMBL" id="VDN00418.1"/>
    </source>
</evidence>
<reference evidence="2 3" key="2">
    <citation type="submission" date="2018-08" db="EMBL/GenBank/DDBJ databases">
        <authorList>
            <person name="Laetsch R D."/>
            <person name="Stevens L."/>
            <person name="Kumar S."/>
            <person name="Blaxter L. M."/>
        </authorList>
    </citation>
    <scope>NUCLEOTIDE SEQUENCE [LARGE SCALE GENOMIC DNA]</scope>
</reference>
<organism evidence="4">
    <name type="scientific">Onchocerca ochengi</name>
    <name type="common">Filarial nematode worm</name>
    <dbReference type="NCBI Taxonomy" id="42157"/>
    <lineage>
        <taxon>Eukaryota</taxon>
        <taxon>Metazoa</taxon>
        <taxon>Ecdysozoa</taxon>
        <taxon>Nematoda</taxon>
        <taxon>Chromadorea</taxon>
        <taxon>Rhabditida</taxon>
        <taxon>Spirurina</taxon>
        <taxon>Spiruromorpha</taxon>
        <taxon>Filarioidea</taxon>
        <taxon>Onchocercidae</taxon>
        <taxon>Onchocerca</taxon>
    </lineage>
</organism>
<dbReference type="EMBL" id="UYRW01012877">
    <property type="protein sequence ID" value="VDN00418.1"/>
    <property type="molecule type" value="Genomic_DNA"/>
</dbReference>
<keyword evidence="3" id="KW-1185">Reference proteome</keyword>
<evidence type="ECO:0000313" key="4">
    <source>
        <dbReference type="WBParaSite" id="nOo.2.0.1.t12985-RA"/>
    </source>
</evidence>
<dbReference type="WBParaSite" id="nOo.2.0.1.t12985-RA">
    <property type="protein sequence ID" value="nOo.2.0.1.t12985-RA"/>
    <property type="gene ID" value="nOo.2.0.1.g12985"/>
</dbReference>
<dbReference type="Pfam" id="PF08808">
    <property type="entry name" value="RES"/>
    <property type="match status" value="1"/>
</dbReference>
<protein>
    <submittedName>
        <fullName evidence="4">RES domain-containing protein</fullName>
    </submittedName>
</protein>
<proteinExistence type="predicted"/>
<dbReference type="AlphaFoldDB" id="A0A182EXT2"/>
<gene>
    <name evidence="2" type="ORF">NOO_LOCUS12985</name>
</gene>
<feature type="domain" description="RES" evidence="1">
    <location>
        <begin position="25"/>
        <end position="169"/>
    </location>
</feature>
<evidence type="ECO:0000259" key="1">
    <source>
        <dbReference type="Pfam" id="PF08808"/>
    </source>
</evidence>
<accession>A0A182EXT2</accession>
<name>A0A182EXT2_ONCOC</name>
<dbReference type="InterPro" id="IPR014914">
    <property type="entry name" value="RES_dom"/>
</dbReference>
<reference evidence="4" key="1">
    <citation type="submission" date="2016-06" db="UniProtKB">
        <authorList>
            <consortium name="WormBaseParasite"/>
        </authorList>
    </citation>
    <scope>IDENTIFICATION</scope>
</reference>
<sequence length="223" mass="25484">GIQALAGTVRFPELTIQAGSNVLKRHQKKKYSSAIVFGVPSNPLDCGRYNPPRVNLGVLYAADSSLTASAEAYGRMLHQNGQIDYPAAVLSQHFMCSIDVVRTVKVIDVVDLCELLHIPLDSLENEDYTFTQWLMQYLNTHFGNEYDGIAYTSRHRRYKRCYAFWERPGLPAAFVDTPEGMKAYASYQETDKGIFPEWWRKPTMTGEEMFEELLNFRIIDLPE</sequence>